<accession>A0A7V5PQC1</accession>
<dbReference type="SUPFAM" id="SSF111369">
    <property type="entry name" value="HlyD-like secretion proteins"/>
    <property type="match status" value="1"/>
</dbReference>
<dbReference type="InterPro" id="IPR006143">
    <property type="entry name" value="RND_pump_MFP"/>
</dbReference>
<organism evidence="6">
    <name type="scientific">Caldithrix abyssi</name>
    <dbReference type="NCBI Taxonomy" id="187145"/>
    <lineage>
        <taxon>Bacteria</taxon>
        <taxon>Pseudomonadati</taxon>
        <taxon>Calditrichota</taxon>
        <taxon>Calditrichia</taxon>
        <taxon>Calditrichales</taxon>
        <taxon>Calditrichaceae</taxon>
        <taxon>Caldithrix</taxon>
    </lineage>
</organism>
<dbReference type="Pfam" id="PF25989">
    <property type="entry name" value="YknX_C"/>
    <property type="match status" value="1"/>
</dbReference>
<protein>
    <submittedName>
        <fullName evidence="6">Efflux RND transporter periplasmic adaptor subunit</fullName>
    </submittedName>
</protein>
<evidence type="ECO:0000259" key="3">
    <source>
        <dbReference type="Pfam" id="PF25876"/>
    </source>
</evidence>
<dbReference type="Gene3D" id="2.40.30.170">
    <property type="match status" value="1"/>
</dbReference>
<evidence type="ECO:0000259" key="4">
    <source>
        <dbReference type="Pfam" id="PF25954"/>
    </source>
</evidence>
<dbReference type="GO" id="GO:0015562">
    <property type="term" value="F:efflux transmembrane transporter activity"/>
    <property type="evidence" value="ECO:0007669"/>
    <property type="project" value="TreeGrafter"/>
</dbReference>
<sequence>MIFRITIIMLSGLLFWWGCRSQENPNRERIVPVSVLTVHPDSISTFVEITGNLEAGRDALVLSQTSERLMKIEKPVGSHVQADEVIARLDNRLLEQAMRQAEAALQQARARYENVKSDYDRYQRLYQSKAISDQQWQKMKSGLQEAEAGLQQMEAAYAQAKERYENSFIKAPFSGIVGSFYFEVGQMIPMGQPVAKIINPGLMKAKLYVPDIYFGRIKLGQLVHATFPVIANRTFTGRIIRIDPAIDPMSRTQLAEVSFENRDRALTSGMYGLFKIKLAEKKHTIVVPDNAILTRTEVKINSQTGETFSVKKNFVFVVQADSAKMVQVEKGLAYGNRVEITRGLRVGDRVVVVGQFSLKDGEKVTIGNE</sequence>
<dbReference type="Pfam" id="PF25876">
    <property type="entry name" value="HH_MFP_RND"/>
    <property type="match status" value="1"/>
</dbReference>
<dbReference type="GO" id="GO:1990281">
    <property type="term" value="C:efflux pump complex"/>
    <property type="evidence" value="ECO:0007669"/>
    <property type="project" value="TreeGrafter"/>
</dbReference>
<dbReference type="InterPro" id="IPR058624">
    <property type="entry name" value="MdtA-like_HH"/>
</dbReference>
<dbReference type="EMBL" id="DROD01000566">
    <property type="protein sequence ID" value="HHJ53287.1"/>
    <property type="molecule type" value="Genomic_DNA"/>
</dbReference>
<evidence type="ECO:0000256" key="2">
    <source>
        <dbReference type="SAM" id="Coils"/>
    </source>
</evidence>
<feature type="coiled-coil region" evidence="2">
    <location>
        <begin position="91"/>
        <end position="170"/>
    </location>
</feature>
<dbReference type="Gene3D" id="2.40.50.100">
    <property type="match status" value="1"/>
</dbReference>
<dbReference type="PANTHER" id="PTHR30469:SF15">
    <property type="entry name" value="HLYD FAMILY OF SECRETION PROTEINS"/>
    <property type="match status" value="1"/>
</dbReference>
<comment type="similarity">
    <text evidence="1">Belongs to the membrane fusion protein (MFP) (TC 8.A.1) family.</text>
</comment>
<comment type="caution">
    <text evidence="6">The sequence shown here is derived from an EMBL/GenBank/DDBJ whole genome shotgun (WGS) entry which is preliminary data.</text>
</comment>
<dbReference type="InterPro" id="IPR058637">
    <property type="entry name" value="YknX-like_C"/>
</dbReference>
<dbReference type="PANTHER" id="PTHR30469">
    <property type="entry name" value="MULTIDRUG RESISTANCE PROTEIN MDTA"/>
    <property type="match status" value="1"/>
</dbReference>
<dbReference type="Pfam" id="PF25954">
    <property type="entry name" value="Beta-barrel_RND_2"/>
    <property type="match status" value="1"/>
</dbReference>
<gene>
    <name evidence="6" type="ORF">ENJ89_08855</name>
</gene>
<dbReference type="Proteomes" id="UP000886124">
    <property type="component" value="Unassembled WGS sequence"/>
</dbReference>
<keyword evidence="2" id="KW-0175">Coiled coil</keyword>
<evidence type="ECO:0000313" key="6">
    <source>
        <dbReference type="EMBL" id="HHJ53287.1"/>
    </source>
</evidence>
<dbReference type="NCBIfam" id="TIGR01730">
    <property type="entry name" value="RND_mfp"/>
    <property type="match status" value="1"/>
</dbReference>
<dbReference type="AlphaFoldDB" id="A0A7V5PQC1"/>
<name>A0A7V5PQC1_CALAY</name>
<evidence type="ECO:0000259" key="5">
    <source>
        <dbReference type="Pfam" id="PF25989"/>
    </source>
</evidence>
<feature type="domain" description="Multidrug resistance protein MdtA-like alpha-helical hairpin" evidence="3">
    <location>
        <begin position="98"/>
        <end position="161"/>
    </location>
</feature>
<feature type="domain" description="YknX-like C-terminal permuted SH3-like" evidence="5">
    <location>
        <begin position="311"/>
        <end position="366"/>
    </location>
</feature>
<proteinExistence type="inferred from homology"/>
<reference evidence="6" key="1">
    <citation type="journal article" date="2020" name="mSystems">
        <title>Genome- and Community-Level Interaction Insights into Carbon Utilization and Element Cycling Functions of Hydrothermarchaeota in Hydrothermal Sediment.</title>
        <authorList>
            <person name="Zhou Z."/>
            <person name="Liu Y."/>
            <person name="Xu W."/>
            <person name="Pan J."/>
            <person name="Luo Z.H."/>
            <person name="Li M."/>
        </authorList>
    </citation>
    <scope>NUCLEOTIDE SEQUENCE [LARGE SCALE GENOMIC DNA]</scope>
    <source>
        <strain evidence="6">HyVt-527</strain>
    </source>
</reference>
<feature type="domain" description="CusB-like beta-barrel" evidence="4">
    <location>
        <begin position="208"/>
        <end position="273"/>
    </location>
</feature>
<dbReference type="Gene3D" id="2.40.420.20">
    <property type="match status" value="1"/>
</dbReference>
<dbReference type="InterPro" id="IPR058792">
    <property type="entry name" value="Beta-barrel_RND_2"/>
</dbReference>
<evidence type="ECO:0000256" key="1">
    <source>
        <dbReference type="ARBA" id="ARBA00009477"/>
    </source>
</evidence>
<dbReference type="Gene3D" id="1.10.287.470">
    <property type="entry name" value="Helix hairpin bin"/>
    <property type="match status" value="1"/>
</dbReference>